<name>A0A0N5B855_STREA</name>
<protein>
    <submittedName>
        <fullName evidence="3">Secreted protein</fullName>
    </submittedName>
</protein>
<organism evidence="2 3">
    <name type="scientific">Strongyloides papillosus</name>
    <name type="common">Intestinal threadworm</name>
    <dbReference type="NCBI Taxonomy" id="174720"/>
    <lineage>
        <taxon>Eukaryota</taxon>
        <taxon>Metazoa</taxon>
        <taxon>Ecdysozoa</taxon>
        <taxon>Nematoda</taxon>
        <taxon>Chromadorea</taxon>
        <taxon>Rhabditida</taxon>
        <taxon>Tylenchina</taxon>
        <taxon>Panagrolaimomorpha</taxon>
        <taxon>Strongyloidoidea</taxon>
        <taxon>Strongyloididae</taxon>
        <taxon>Strongyloides</taxon>
    </lineage>
</organism>
<evidence type="ECO:0000256" key="1">
    <source>
        <dbReference type="SAM" id="Phobius"/>
    </source>
</evidence>
<feature type="transmembrane region" description="Helical" evidence="1">
    <location>
        <begin position="7"/>
        <end position="24"/>
    </location>
</feature>
<dbReference type="WBParaSite" id="SPAL_0000222800.1">
    <property type="protein sequence ID" value="SPAL_0000222800.1"/>
    <property type="gene ID" value="SPAL_0000222800"/>
</dbReference>
<keyword evidence="1" id="KW-0812">Transmembrane</keyword>
<keyword evidence="1" id="KW-0472">Membrane</keyword>
<keyword evidence="2" id="KW-1185">Reference proteome</keyword>
<evidence type="ECO:0000313" key="3">
    <source>
        <dbReference type="WBParaSite" id="SPAL_0000222800.1"/>
    </source>
</evidence>
<accession>A0A0N5B855</accession>
<keyword evidence="1" id="KW-1133">Transmembrane helix</keyword>
<dbReference type="Proteomes" id="UP000046392">
    <property type="component" value="Unplaced"/>
</dbReference>
<proteinExistence type="predicted"/>
<dbReference type="AlphaFoldDB" id="A0A0N5B855"/>
<reference evidence="3" key="1">
    <citation type="submission" date="2017-02" db="UniProtKB">
        <authorList>
            <consortium name="WormBaseParasite"/>
        </authorList>
    </citation>
    <scope>IDENTIFICATION</scope>
</reference>
<evidence type="ECO:0000313" key="2">
    <source>
        <dbReference type="Proteomes" id="UP000046392"/>
    </source>
</evidence>
<sequence>MDYRKNLFYIIIFLVFCCNIFAQYQSPTYGYPGSQPYDKRPQVNVVRTQTLTTYNAPNAGYSNGNYGPSPRESYNSHYSRYYQNRGFSYGQYGPNRYGSHSYLPYRGYPMVDSKDRAVMGLGLLASSLIGKKHA</sequence>